<evidence type="ECO:0000256" key="3">
    <source>
        <dbReference type="ARBA" id="ARBA00022771"/>
    </source>
</evidence>
<evidence type="ECO:0000313" key="12">
    <source>
        <dbReference type="Proteomes" id="UP000728185"/>
    </source>
</evidence>
<dbReference type="Proteomes" id="UP000728185">
    <property type="component" value="Unassembled WGS sequence"/>
</dbReference>
<evidence type="ECO:0000256" key="5">
    <source>
        <dbReference type="ARBA" id="ARBA00022853"/>
    </source>
</evidence>
<evidence type="ECO:0000259" key="9">
    <source>
        <dbReference type="Pfam" id="PF09733"/>
    </source>
</evidence>
<dbReference type="GO" id="GO:0006325">
    <property type="term" value="P:chromatin organization"/>
    <property type="evidence" value="ECO:0007669"/>
    <property type="project" value="UniProtKB-KW"/>
</dbReference>
<feature type="region of interest" description="Disordered" evidence="8">
    <location>
        <begin position="163"/>
        <end position="193"/>
    </location>
</feature>
<keyword evidence="6" id="KW-0805">Transcription regulation</keyword>
<keyword evidence="3" id="KW-0863">Zinc-finger</keyword>
<keyword evidence="4" id="KW-0862">Zinc</keyword>
<proteinExistence type="inferred from homology"/>
<dbReference type="PANTHER" id="PTHR22597:SF0">
    <property type="entry name" value="POLYCOMB PROTEIN SUZ12"/>
    <property type="match status" value="1"/>
</dbReference>
<dbReference type="InterPro" id="IPR019135">
    <property type="entry name" value="Polycomb_protein_VEFS-Box"/>
</dbReference>
<dbReference type="GO" id="GO:0008270">
    <property type="term" value="F:zinc ion binding"/>
    <property type="evidence" value="ECO:0007669"/>
    <property type="project" value="UniProtKB-KW"/>
</dbReference>
<feature type="region of interest" description="Disordered" evidence="8">
    <location>
        <begin position="254"/>
        <end position="281"/>
    </location>
</feature>
<sequence>MQITRSSTSVKGPSKQDRTARQWSTLDFLNSFSFHWPLEVQMIFEGFYDSEKEVDWITVDASVNLVFRFGWSWRHKTCPSDTLVSPCQTSIPLACHHPGRGIDHSPSAAADALTDCRFCPLDVIDQAKWMTSGSRLSSGQLELRVNAVERRWLKRRDLNRAPVLPNSETASTSSTTDRDQTMDTISAPKSRQGLSGASYPVHYVTAPLPLFYPSSVSGSLQQSHPFLLTPGLYELRLGVDHTSTPHNGLVDKIASDGKRVPNGSGLENGAHDTASTSDSLVTSTSDFPLGTVCSSDEVSSLNSQTSGAVSGRVEWRRVRFPRASDALDEYNRWPTLKFRVVWHGEAETKDDCDHPSVRNGHLLNGTRDGRMSLIKTLPVTISSRNSFKSVRRASTELSPLRNGLHSPNRSLSKNEICEFRSRTADMEHTTEIEPVTVRPVAYRFLYMGHLQQWSESKNLICPWCQLDCGRARSRGLEALLIHLRSTHPRFRFKAFWGPSRTHLSLEVSLNEAYDGSNDCGLRRWAAEDSFSGHVVMAPGQLLGGWTGLGLTVDRDLNSPRSLTLAGCASRVSRPIRRLPYTHLIFWRGAERSVNQAQDPTLSVRPMAVGHNRVYYHTRSVQPIRACEFDVDSEAEDAPIWLCQHYQRKVEEFTDVNQGEKQIMQLWNSLLLSIGPSQLVVCDNQLVNLCGYFLHRHATTIHRRRLRNNLLLHFTNLVDYGLLSAGQLRQLMVIYDKMITNHTTLNNAANNTGGSSRAMIGSSINGTITMTDASSMRSIEA</sequence>
<keyword evidence="5" id="KW-0156">Chromatin regulator</keyword>
<dbReference type="EMBL" id="LUCM01003005">
    <property type="protein sequence ID" value="KAA0196467.1"/>
    <property type="molecule type" value="Genomic_DNA"/>
</dbReference>
<feature type="compositionally biased region" description="Polar residues" evidence="8">
    <location>
        <begin position="166"/>
        <end position="175"/>
    </location>
</feature>
<evidence type="ECO:0008006" key="13">
    <source>
        <dbReference type="Google" id="ProtNLM"/>
    </source>
</evidence>
<dbReference type="GO" id="GO:0035098">
    <property type="term" value="C:ESC/E(Z) complex"/>
    <property type="evidence" value="ECO:0007669"/>
    <property type="project" value="TreeGrafter"/>
</dbReference>
<evidence type="ECO:0000256" key="4">
    <source>
        <dbReference type="ARBA" id="ARBA00022833"/>
    </source>
</evidence>
<dbReference type="GO" id="GO:0016586">
    <property type="term" value="C:RSC-type complex"/>
    <property type="evidence" value="ECO:0007669"/>
    <property type="project" value="TreeGrafter"/>
</dbReference>
<comment type="caution">
    <text evidence="11">The sequence shown here is derived from an EMBL/GenBank/DDBJ whole genome shotgun (WGS) entry which is preliminary data.</text>
</comment>
<keyword evidence="7" id="KW-0804">Transcription</keyword>
<evidence type="ECO:0000259" key="10">
    <source>
        <dbReference type="Pfam" id="PF23320"/>
    </source>
</evidence>
<evidence type="ECO:0000256" key="2">
    <source>
        <dbReference type="ARBA" id="ARBA00022723"/>
    </source>
</evidence>
<dbReference type="Pfam" id="PF23320">
    <property type="entry name" value="Zn_SUZ12"/>
    <property type="match status" value="1"/>
</dbReference>
<dbReference type="PANTHER" id="PTHR22597">
    <property type="entry name" value="POLYCOMB GROUP PROTEIN"/>
    <property type="match status" value="1"/>
</dbReference>
<evidence type="ECO:0000256" key="1">
    <source>
        <dbReference type="ARBA" id="ARBA00007416"/>
    </source>
</evidence>
<gene>
    <name evidence="11" type="ORF">FBUS_04634</name>
</gene>
<keyword evidence="2" id="KW-0479">Metal-binding</keyword>
<protein>
    <recommendedName>
        <fullName evidence="13">Polycomb protein VEFS-Box domain-containing protein</fullName>
    </recommendedName>
</protein>
<reference evidence="11" key="1">
    <citation type="submission" date="2019-05" db="EMBL/GenBank/DDBJ databases">
        <title>Annotation for the trematode Fasciolopsis buski.</title>
        <authorList>
            <person name="Choi Y.-J."/>
        </authorList>
    </citation>
    <scope>NUCLEOTIDE SEQUENCE</scope>
    <source>
        <strain evidence="11">HT</strain>
        <tissue evidence="11">Whole worm</tissue>
    </source>
</reference>
<keyword evidence="12" id="KW-1185">Reference proteome</keyword>
<comment type="similarity">
    <text evidence="1">Belongs to the VEFS (VRN2-EMF2-FIS2-SU(Z)12) family.</text>
</comment>
<organism evidence="11 12">
    <name type="scientific">Fasciolopsis buskii</name>
    <dbReference type="NCBI Taxonomy" id="27845"/>
    <lineage>
        <taxon>Eukaryota</taxon>
        <taxon>Metazoa</taxon>
        <taxon>Spiralia</taxon>
        <taxon>Lophotrochozoa</taxon>
        <taxon>Platyhelminthes</taxon>
        <taxon>Trematoda</taxon>
        <taxon>Digenea</taxon>
        <taxon>Plagiorchiida</taxon>
        <taxon>Echinostomata</taxon>
        <taxon>Echinostomatoidea</taxon>
        <taxon>Fasciolidae</taxon>
        <taxon>Fasciolopsis</taxon>
    </lineage>
</organism>
<evidence type="ECO:0000256" key="8">
    <source>
        <dbReference type="SAM" id="MobiDB-lite"/>
    </source>
</evidence>
<evidence type="ECO:0000256" key="6">
    <source>
        <dbReference type="ARBA" id="ARBA00023015"/>
    </source>
</evidence>
<feature type="domain" description="Polycomb protein SUZ12-like zinc finger" evidence="10">
    <location>
        <begin position="439"/>
        <end position="511"/>
    </location>
</feature>
<evidence type="ECO:0000313" key="11">
    <source>
        <dbReference type="EMBL" id="KAA0196467.1"/>
    </source>
</evidence>
<dbReference type="Pfam" id="PF09733">
    <property type="entry name" value="VEFS-Box"/>
    <property type="match status" value="1"/>
</dbReference>
<feature type="compositionally biased region" description="Low complexity" evidence="8">
    <location>
        <begin position="272"/>
        <end position="281"/>
    </location>
</feature>
<evidence type="ECO:0000256" key="7">
    <source>
        <dbReference type="ARBA" id="ARBA00023163"/>
    </source>
</evidence>
<name>A0A8E0RXP8_9TREM</name>
<dbReference type="InterPro" id="IPR057540">
    <property type="entry name" value="Znf_SUZ12"/>
</dbReference>
<dbReference type="AlphaFoldDB" id="A0A8E0RXP8"/>
<dbReference type="CDD" id="cd21551">
    <property type="entry name" value="VEFS-box_SUZ12"/>
    <property type="match status" value="1"/>
</dbReference>
<dbReference type="GO" id="GO:0031490">
    <property type="term" value="F:chromatin DNA binding"/>
    <property type="evidence" value="ECO:0007669"/>
    <property type="project" value="TreeGrafter"/>
</dbReference>
<accession>A0A8E0RXP8</accession>
<feature type="compositionally biased region" description="Polar residues" evidence="8">
    <location>
        <begin position="182"/>
        <end position="193"/>
    </location>
</feature>
<feature type="domain" description="Polycomb protein VEFS-Box" evidence="9">
    <location>
        <begin position="605"/>
        <end position="725"/>
    </location>
</feature>
<dbReference type="OrthoDB" id="166746at2759"/>